<evidence type="ECO:0000313" key="2">
    <source>
        <dbReference type="EMBL" id="KAF7286589.1"/>
    </source>
</evidence>
<proteinExistence type="predicted"/>
<evidence type="ECO:0000256" key="1">
    <source>
        <dbReference type="SAM" id="MobiDB-lite"/>
    </source>
</evidence>
<organism evidence="2 3">
    <name type="scientific">Rhynchophorus ferrugineus</name>
    <name type="common">Red palm weevil</name>
    <name type="synonym">Curculio ferrugineus</name>
    <dbReference type="NCBI Taxonomy" id="354439"/>
    <lineage>
        <taxon>Eukaryota</taxon>
        <taxon>Metazoa</taxon>
        <taxon>Ecdysozoa</taxon>
        <taxon>Arthropoda</taxon>
        <taxon>Hexapoda</taxon>
        <taxon>Insecta</taxon>
        <taxon>Pterygota</taxon>
        <taxon>Neoptera</taxon>
        <taxon>Endopterygota</taxon>
        <taxon>Coleoptera</taxon>
        <taxon>Polyphaga</taxon>
        <taxon>Cucujiformia</taxon>
        <taxon>Curculionidae</taxon>
        <taxon>Dryophthorinae</taxon>
        <taxon>Rhynchophorus</taxon>
    </lineage>
</organism>
<dbReference type="Proteomes" id="UP000625711">
    <property type="component" value="Unassembled WGS sequence"/>
</dbReference>
<keyword evidence="3" id="KW-1185">Reference proteome</keyword>
<accession>A0A834MP23</accession>
<protein>
    <submittedName>
        <fullName evidence="2">Uncharacterized protein</fullName>
    </submittedName>
</protein>
<feature type="region of interest" description="Disordered" evidence="1">
    <location>
        <begin position="77"/>
        <end position="102"/>
    </location>
</feature>
<name>A0A834MP23_RHYFE</name>
<dbReference type="EMBL" id="JAACXV010000023">
    <property type="protein sequence ID" value="KAF7286589.1"/>
    <property type="molecule type" value="Genomic_DNA"/>
</dbReference>
<gene>
    <name evidence="2" type="ORF">GWI33_004629</name>
</gene>
<feature type="compositionally biased region" description="Pro residues" evidence="1">
    <location>
        <begin position="40"/>
        <end position="50"/>
    </location>
</feature>
<comment type="caution">
    <text evidence="2">The sequence shown here is derived from an EMBL/GenBank/DDBJ whole genome shotgun (WGS) entry which is preliminary data.</text>
</comment>
<sequence length="102" mass="10952">MTFVVELKLPQQPAPLRFSLGGEVGMLWAEREKTAKMAERPPPPPPPTPMPRRAAPGASFDLRRWGVGSVCEGAGIFRGGGKNGSRVDNNTSFKEGCSKTKA</sequence>
<evidence type="ECO:0000313" key="3">
    <source>
        <dbReference type="Proteomes" id="UP000625711"/>
    </source>
</evidence>
<reference evidence="2" key="1">
    <citation type="submission" date="2020-08" db="EMBL/GenBank/DDBJ databases">
        <title>Genome sequencing and assembly of the red palm weevil Rhynchophorus ferrugineus.</title>
        <authorList>
            <person name="Dias G.B."/>
            <person name="Bergman C.M."/>
            <person name="Manee M."/>
        </authorList>
    </citation>
    <scope>NUCLEOTIDE SEQUENCE</scope>
    <source>
        <strain evidence="2">AA-2017</strain>
        <tissue evidence="2">Whole larva</tissue>
    </source>
</reference>
<feature type="region of interest" description="Disordered" evidence="1">
    <location>
        <begin position="35"/>
        <end position="56"/>
    </location>
</feature>
<dbReference type="AlphaFoldDB" id="A0A834MP23"/>